<dbReference type="InterPro" id="IPR003140">
    <property type="entry name" value="PLipase/COase/thioEstase"/>
</dbReference>
<gene>
    <name evidence="4" type="primary">estB</name>
    <name evidence="4" type="ORF">A6302_00574</name>
</gene>
<evidence type="ECO:0000256" key="2">
    <source>
        <dbReference type="ARBA" id="ARBA00022801"/>
    </source>
</evidence>
<name>A0A1E3H6U6_9HYPH</name>
<keyword evidence="2 4" id="KW-0378">Hydrolase</keyword>
<dbReference type="PANTHER" id="PTHR10655:SF17">
    <property type="entry name" value="LYSOPHOSPHOLIPASE-LIKE PROTEIN 1"/>
    <property type="match status" value="1"/>
</dbReference>
<organism evidence="4 5">
    <name type="scientific">Methylobrevis pamukkalensis</name>
    <dbReference type="NCBI Taxonomy" id="1439726"/>
    <lineage>
        <taxon>Bacteria</taxon>
        <taxon>Pseudomonadati</taxon>
        <taxon>Pseudomonadota</taxon>
        <taxon>Alphaproteobacteria</taxon>
        <taxon>Hyphomicrobiales</taxon>
        <taxon>Pleomorphomonadaceae</taxon>
        <taxon>Methylobrevis</taxon>
    </lineage>
</organism>
<dbReference type="PANTHER" id="PTHR10655">
    <property type="entry name" value="LYSOPHOSPHOLIPASE-RELATED"/>
    <property type="match status" value="1"/>
</dbReference>
<dbReference type="GO" id="GO:0106435">
    <property type="term" value="F:carboxylesterase activity"/>
    <property type="evidence" value="ECO:0007669"/>
    <property type="project" value="UniProtKB-EC"/>
</dbReference>
<dbReference type="RefSeq" id="WP_069305720.1">
    <property type="nucleotide sequence ID" value="NZ_MCRJ01000008.1"/>
</dbReference>
<dbReference type="AlphaFoldDB" id="A0A1E3H6U6"/>
<evidence type="ECO:0000256" key="1">
    <source>
        <dbReference type="ARBA" id="ARBA00006499"/>
    </source>
</evidence>
<dbReference type="InterPro" id="IPR029058">
    <property type="entry name" value="AB_hydrolase_fold"/>
</dbReference>
<keyword evidence="5" id="KW-1185">Reference proteome</keyword>
<dbReference type="EC" id="3.1.1.1" evidence="4"/>
<reference evidence="4 5" key="1">
    <citation type="submission" date="2016-07" db="EMBL/GenBank/DDBJ databases">
        <title>Draft Genome Sequence of Methylobrevis pamukkalensis PK2.</title>
        <authorList>
            <person name="Vasilenko O.V."/>
            <person name="Doronina N.V."/>
            <person name="Shmareva M.N."/>
            <person name="Tarlachkov S.V."/>
            <person name="Mustakhimov I."/>
            <person name="Trotsenko Y.A."/>
        </authorList>
    </citation>
    <scope>NUCLEOTIDE SEQUENCE [LARGE SCALE GENOMIC DNA]</scope>
    <source>
        <strain evidence="4 5">PK2</strain>
    </source>
</reference>
<dbReference type="Pfam" id="PF02230">
    <property type="entry name" value="Abhydrolase_2"/>
    <property type="match status" value="1"/>
</dbReference>
<dbReference type="EMBL" id="MCRJ01000008">
    <property type="protein sequence ID" value="ODN72059.1"/>
    <property type="molecule type" value="Genomic_DNA"/>
</dbReference>
<proteinExistence type="inferred from homology"/>
<evidence type="ECO:0000259" key="3">
    <source>
        <dbReference type="Pfam" id="PF02230"/>
    </source>
</evidence>
<dbReference type="SUPFAM" id="SSF53474">
    <property type="entry name" value="alpha/beta-Hydrolases"/>
    <property type="match status" value="1"/>
</dbReference>
<dbReference type="PATRIC" id="fig|1439726.3.peg.606"/>
<dbReference type="OrthoDB" id="9801763at2"/>
<evidence type="ECO:0000313" key="5">
    <source>
        <dbReference type="Proteomes" id="UP000094622"/>
    </source>
</evidence>
<dbReference type="InterPro" id="IPR050565">
    <property type="entry name" value="LYPA1-2/EST-like"/>
</dbReference>
<dbReference type="Gene3D" id="3.40.50.1820">
    <property type="entry name" value="alpha/beta hydrolase"/>
    <property type="match status" value="1"/>
</dbReference>
<feature type="domain" description="Phospholipase/carboxylesterase/thioesterase" evidence="3">
    <location>
        <begin position="14"/>
        <end position="203"/>
    </location>
</feature>
<evidence type="ECO:0000313" key="4">
    <source>
        <dbReference type="EMBL" id="ODN72059.1"/>
    </source>
</evidence>
<comment type="caution">
    <text evidence="4">The sequence shown here is derived from an EMBL/GenBank/DDBJ whole genome shotgun (WGS) entry which is preliminary data.</text>
</comment>
<sequence length="217" mass="22966">MNRIDGPRLAPISGQPAEGLVIFLHGYGADGNDLIDLGRAFQPHLPNVAFVSPHAPQPCAMAPMGRQWFHLTLRDPDEYRTGALESAPALDAFIDAERDRLKIADDRIVLVGFSQGTMMALHVGLRRKAALGGIVGYSGALAGPEHLSEVTSHPPITLIHGDRDEVLPIDCLHEAVAALGAADIPVEFHVCPGLAHGIDQRGLALGLAAIRAGLGIK</sequence>
<accession>A0A1E3H6U6</accession>
<dbReference type="Proteomes" id="UP000094622">
    <property type="component" value="Unassembled WGS sequence"/>
</dbReference>
<protein>
    <submittedName>
        <fullName evidence="4">Carboxylesterase 2</fullName>
        <ecNumber evidence="4">3.1.1.1</ecNumber>
    </submittedName>
</protein>
<comment type="similarity">
    <text evidence="1">Belongs to the AB hydrolase superfamily. AB hydrolase 2 family.</text>
</comment>